<dbReference type="RefSeq" id="WP_345364704.1">
    <property type="nucleotide sequence ID" value="NZ_BAABHJ010000032.1"/>
</dbReference>
<comment type="caution">
    <text evidence="2">The sequence shown here is derived from an EMBL/GenBank/DDBJ whole genome shotgun (WGS) entry which is preliminary data.</text>
</comment>
<accession>A0ABP8TXQ8</accession>
<reference evidence="3" key="1">
    <citation type="journal article" date="2019" name="Int. J. Syst. Evol. Microbiol.">
        <title>The Global Catalogue of Microorganisms (GCM) 10K type strain sequencing project: providing services to taxonomists for standard genome sequencing and annotation.</title>
        <authorList>
            <consortium name="The Broad Institute Genomics Platform"/>
            <consortium name="The Broad Institute Genome Sequencing Center for Infectious Disease"/>
            <person name="Wu L."/>
            <person name="Ma J."/>
        </authorList>
    </citation>
    <scope>NUCLEOTIDE SEQUENCE [LARGE SCALE GENOMIC DNA]</scope>
    <source>
        <strain evidence="3">JCM 17938</strain>
    </source>
</reference>
<name>A0ABP8TXQ8_9ACTN</name>
<dbReference type="EMBL" id="BAABHJ010000032">
    <property type="protein sequence ID" value="GAA4616401.1"/>
    <property type="molecule type" value="Genomic_DNA"/>
</dbReference>
<dbReference type="PANTHER" id="PTHR43162">
    <property type="match status" value="1"/>
</dbReference>
<evidence type="ECO:0000259" key="1">
    <source>
        <dbReference type="Pfam" id="PF13460"/>
    </source>
</evidence>
<sequence length="272" mass="28595">MFLITGATGNVGRPLVSALLAAGAPVRALTRRPADAGFPEGVEVAATEDLPMDGVTAVFLHPAVARGGAGPLLKKAVDHGVRRAVVLSSQAALDDDADNWIAVTHRDFERAVEASGLEWVFLRPGAFASNTLTWARTIRSQGVVRAPYGAAQVNPVHERDIAEVAARALLGDDLAGSAPVLTGPESLSQIDQARVIGEAIGRPVRFEELTPDEARAEMIGGHVPPAVADALLRMFADAVGRPAEASPDVARIMGRPARTFAQWTADHAADFR</sequence>
<dbReference type="InterPro" id="IPR016040">
    <property type="entry name" value="NAD(P)-bd_dom"/>
</dbReference>
<dbReference type="Gene3D" id="3.90.25.10">
    <property type="entry name" value="UDP-galactose 4-epimerase, domain 1"/>
    <property type="match status" value="1"/>
</dbReference>
<dbReference type="Pfam" id="PF13460">
    <property type="entry name" value="NAD_binding_10"/>
    <property type="match status" value="1"/>
</dbReference>
<feature type="domain" description="NAD(P)-binding" evidence="1">
    <location>
        <begin position="6"/>
        <end position="169"/>
    </location>
</feature>
<evidence type="ECO:0000313" key="2">
    <source>
        <dbReference type="EMBL" id="GAA4616401.1"/>
    </source>
</evidence>
<organism evidence="2 3">
    <name type="scientific">Actinoallomurus liliacearum</name>
    <dbReference type="NCBI Taxonomy" id="1080073"/>
    <lineage>
        <taxon>Bacteria</taxon>
        <taxon>Bacillati</taxon>
        <taxon>Actinomycetota</taxon>
        <taxon>Actinomycetes</taxon>
        <taxon>Streptosporangiales</taxon>
        <taxon>Thermomonosporaceae</taxon>
        <taxon>Actinoallomurus</taxon>
    </lineage>
</organism>
<proteinExistence type="predicted"/>
<dbReference type="SUPFAM" id="SSF51735">
    <property type="entry name" value="NAD(P)-binding Rossmann-fold domains"/>
    <property type="match status" value="1"/>
</dbReference>
<dbReference type="PANTHER" id="PTHR43162:SF1">
    <property type="entry name" value="PRESTALK A DIFFERENTIATION PROTEIN A"/>
    <property type="match status" value="1"/>
</dbReference>
<keyword evidence="3" id="KW-1185">Reference proteome</keyword>
<dbReference type="InterPro" id="IPR036291">
    <property type="entry name" value="NAD(P)-bd_dom_sf"/>
</dbReference>
<evidence type="ECO:0000313" key="3">
    <source>
        <dbReference type="Proteomes" id="UP001500212"/>
    </source>
</evidence>
<protein>
    <submittedName>
        <fullName evidence="2">NAD(P)H-binding protein</fullName>
    </submittedName>
</protein>
<dbReference type="InterPro" id="IPR051604">
    <property type="entry name" value="Ergot_Alk_Oxidoreductase"/>
</dbReference>
<dbReference type="Gene3D" id="3.40.50.720">
    <property type="entry name" value="NAD(P)-binding Rossmann-like Domain"/>
    <property type="match status" value="1"/>
</dbReference>
<gene>
    <name evidence="2" type="ORF">GCM10023195_72910</name>
</gene>
<dbReference type="Proteomes" id="UP001500212">
    <property type="component" value="Unassembled WGS sequence"/>
</dbReference>